<dbReference type="Proteomes" id="UP000240974">
    <property type="component" value="Unassembled WGS sequence"/>
</dbReference>
<dbReference type="AlphaFoldDB" id="A0A2T3FKN0"/>
<evidence type="ECO:0000313" key="18">
    <source>
        <dbReference type="Proteomes" id="UP000240974"/>
    </source>
</evidence>
<dbReference type="EMBL" id="AP024085">
    <property type="protein sequence ID" value="BCL56765.1"/>
    <property type="molecule type" value="Genomic_DNA"/>
</dbReference>
<evidence type="ECO:0000256" key="5">
    <source>
        <dbReference type="ARBA" id="ARBA00022884"/>
    </source>
</evidence>
<keyword evidence="6 10" id="KW-0689">Ribosomal protein</keyword>
<dbReference type="PANTHER" id="PTHR13501:SF8">
    <property type="entry name" value="LARGE RIBOSOMAL SUBUNIT PROTEIN UL22M"/>
    <property type="match status" value="1"/>
</dbReference>
<keyword evidence="5 10" id="KW-0694">RNA-binding</keyword>
<organism evidence="17 18">
    <name type="scientific">Faecalibacillus intestinalis</name>
    <dbReference type="NCBI Taxonomy" id="1982626"/>
    <lineage>
        <taxon>Bacteria</taxon>
        <taxon>Bacillati</taxon>
        <taxon>Bacillota</taxon>
        <taxon>Erysipelotrichia</taxon>
        <taxon>Erysipelotrichales</taxon>
        <taxon>Coprobacillaceae</taxon>
        <taxon>Faecalibacillus</taxon>
    </lineage>
</organism>
<evidence type="ECO:0000256" key="13">
    <source>
        <dbReference type="RuleBase" id="RU004008"/>
    </source>
</evidence>
<evidence type="ECO:0000313" key="17">
    <source>
        <dbReference type="EMBL" id="PST35847.1"/>
    </source>
</evidence>
<sequence>MEAKAVAKTIRVSPQKARLVVDLVRGKTVKEALGILEYTNKAASPAISKVVKSAAQNAVYNNDADAEKLYVKAIFVDEGPILKRFAARAKGSGTRILKRTCHITCVVDER</sequence>
<keyword evidence="4 10" id="KW-0699">rRNA-binding</keyword>
<dbReference type="Gene3D" id="3.90.470.10">
    <property type="entry name" value="Ribosomal protein L22/L17"/>
    <property type="match status" value="1"/>
</dbReference>
<dbReference type="KEGG" id="fit:Fi14EGH31_04770"/>
<dbReference type="GO" id="GO:0003735">
    <property type="term" value="F:structural constituent of ribosome"/>
    <property type="evidence" value="ECO:0007669"/>
    <property type="project" value="InterPro"/>
</dbReference>
<dbReference type="Proteomes" id="UP001197827">
    <property type="component" value="Unassembled WGS sequence"/>
</dbReference>
<reference evidence="17 18" key="1">
    <citation type="journal article" date="2019" name="Int. J. Syst. Evol. Microbiol.">
        <title>Faecalibacillus intestinalis gen. nov., sp. nov. and Faecalibacillus faecis sp. nov., isolated from human faeces.</title>
        <authorList>
            <person name="Seo B."/>
            <person name="Jeon K."/>
            <person name="Baek I."/>
            <person name="Lee Y.M."/>
            <person name="Baek K."/>
            <person name="Ko G."/>
        </authorList>
    </citation>
    <scope>NUCLEOTIDE SEQUENCE [LARGE SCALE GENOMIC DNA]</scope>
    <source>
        <strain evidence="17 18">SNUG30099</strain>
    </source>
</reference>
<dbReference type="EMBL" id="JAJDKQ010000022">
    <property type="protein sequence ID" value="MCB8562400.1"/>
    <property type="molecule type" value="Genomic_DNA"/>
</dbReference>
<reference evidence="15" key="4">
    <citation type="submission" date="2021-10" db="EMBL/GenBank/DDBJ databases">
        <title>Collection of gut derived symbiotic bacterial strains cultured from healthy donors.</title>
        <authorList>
            <person name="Lin H."/>
            <person name="Littmann E."/>
            <person name="Kohout C."/>
            <person name="Pamer E.G."/>
        </authorList>
    </citation>
    <scope>NUCLEOTIDE SEQUENCE</scope>
    <source>
        <strain evidence="15">DFI.5.2</strain>
    </source>
</reference>
<dbReference type="RefSeq" id="WP_022001352.1">
    <property type="nucleotide sequence ID" value="NZ_AP024085.1"/>
</dbReference>
<dbReference type="Pfam" id="PF00237">
    <property type="entry name" value="Ribosomal_L22"/>
    <property type="match status" value="1"/>
</dbReference>
<dbReference type="NCBIfam" id="TIGR01044">
    <property type="entry name" value="rplV_bact"/>
    <property type="match status" value="1"/>
</dbReference>
<accession>A0A2T3FKN0</accession>
<dbReference type="GO" id="GO:0022625">
    <property type="term" value="C:cytosolic large ribosomal subunit"/>
    <property type="evidence" value="ECO:0007669"/>
    <property type="project" value="TreeGrafter"/>
</dbReference>
<name>A0A2T3FKN0_9FIRM</name>
<reference evidence="16" key="5">
    <citation type="submission" date="2022-06" db="EMBL/GenBank/DDBJ databases">
        <title>Isolation of gut microbiota from human fecal samples.</title>
        <authorList>
            <person name="Pamer E.G."/>
            <person name="Barat B."/>
            <person name="Waligurski E."/>
            <person name="Medina S."/>
            <person name="Paddock L."/>
            <person name="Mostad J."/>
        </authorList>
    </citation>
    <scope>NUCLEOTIDE SEQUENCE</scope>
    <source>
        <strain evidence="16">DFI.6.24</strain>
    </source>
</reference>
<dbReference type="Proteomes" id="UP000593842">
    <property type="component" value="Chromosome"/>
</dbReference>
<comment type="function">
    <text evidence="8">This protein binds specifically to 23S rRNA; its binding is stimulated by other ribosomal proteins, e.g. L4, L17, and L20. It is important during the early stages of 50S assembly. It makes multiple contacts with different domains of the 23S rRNA in the assembled 50S subunit and ribosome.</text>
</comment>
<evidence type="ECO:0000313" key="15">
    <source>
        <dbReference type="EMBL" id="MCB8562400.1"/>
    </source>
</evidence>
<gene>
    <name evidence="10 14" type="primary">rplV</name>
    <name evidence="17" type="ORF">C7U54_13580</name>
    <name evidence="14" type="ORF">Fi14EGH31_04770</name>
    <name evidence="15" type="ORF">LJD74_10370</name>
    <name evidence="16" type="ORF">NE542_06245</name>
</gene>
<dbReference type="InterPro" id="IPR036394">
    <property type="entry name" value="Ribosomal_uL22_sf"/>
</dbReference>
<protein>
    <recommendedName>
        <fullName evidence="9 10">Large ribosomal subunit protein uL22</fullName>
    </recommendedName>
</protein>
<dbReference type="EMBL" id="PYLQ01000030">
    <property type="protein sequence ID" value="PST35847.1"/>
    <property type="molecule type" value="Genomic_DNA"/>
</dbReference>
<dbReference type="GO" id="GO:0006412">
    <property type="term" value="P:translation"/>
    <property type="evidence" value="ECO:0007669"/>
    <property type="project" value="UniProtKB-UniRule"/>
</dbReference>
<evidence type="ECO:0000256" key="9">
    <source>
        <dbReference type="ARBA" id="ARBA00035207"/>
    </source>
</evidence>
<dbReference type="GeneID" id="77470660"/>
<evidence type="ECO:0000256" key="8">
    <source>
        <dbReference type="ARBA" id="ARBA00025084"/>
    </source>
</evidence>
<dbReference type="SUPFAM" id="SSF54843">
    <property type="entry name" value="Ribosomal protein L22"/>
    <property type="match status" value="1"/>
</dbReference>
<comment type="subunit">
    <text evidence="3 10 12">Part of the 50S ribosomal subunit.</text>
</comment>
<dbReference type="InterPro" id="IPR005727">
    <property type="entry name" value="Ribosomal_uL22_bac/chlpt-type"/>
</dbReference>
<evidence type="ECO:0000313" key="16">
    <source>
        <dbReference type="EMBL" id="MCQ5061432.1"/>
    </source>
</evidence>
<evidence type="ECO:0000313" key="14">
    <source>
        <dbReference type="EMBL" id="BCL56765.1"/>
    </source>
</evidence>
<evidence type="ECO:0000313" key="19">
    <source>
        <dbReference type="Proteomes" id="UP000593842"/>
    </source>
</evidence>
<dbReference type="PANTHER" id="PTHR13501">
    <property type="entry name" value="CHLOROPLAST 50S RIBOSOMAL PROTEIN L22-RELATED"/>
    <property type="match status" value="1"/>
</dbReference>
<dbReference type="InterPro" id="IPR001063">
    <property type="entry name" value="Ribosomal_uL22"/>
</dbReference>
<evidence type="ECO:0000256" key="12">
    <source>
        <dbReference type="RuleBase" id="RU004006"/>
    </source>
</evidence>
<comment type="similarity">
    <text evidence="2 10 11">Belongs to the universal ribosomal protein uL22 family.</text>
</comment>
<dbReference type="EMBL" id="JANGBO010000003">
    <property type="protein sequence ID" value="MCQ5061432.1"/>
    <property type="molecule type" value="Genomic_DNA"/>
</dbReference>
<proteinExistence type="inferred from homology"/>
<evidence type="ECO:0000256" key="7">
    <source>
        <dbReference type="ARBA" id="ARBA00023274"/>
    </source>
</evidence>
<evidence type="ECO:0000256" key="4">
    <source>
        <dbReference type="ARBA" id="ARBA00022730"/>
    </source>
</evidence>
<reference evidence="19" key="3">
    <citation type="submission" date="2020-09" db="EMBL/GenBank/DDBJ databases">
        <title>Complete genome sequencing of Faecalibacillus intestinalis strain 14EGH31.</title>
        <authorList>
            <person name="Sakamoto M."/>
            <person name="Murakami T."/>
            <person name="Mori H."/>
        </authorList>
    </citation>
    <scope>NUCLEOTIDE SEQUENCE [LARGE SCALE GENOMIC DNA]</scope>
    <source>
        <strain evidence="19">14EGH31</strain>
    </source>
</reference>
<evidence type="ECO:0000256" key="11">
    <source>
        <dbReference type="RuleBase" id="RU004005"/>
    </source>
</evidence>
<dbReference type="Proteomes" id="UP001204814">
    <property type="component" value="Unassembled WGS sequence"/>
</dbReference>
<evidence type="ECO:0000256" key="10">
    <source>
        <dbReference type="HAMAP-Rule" id="MF_01331"/>
    </source>
</evidence>
<dbReference type="HAMAP" id="MF_01331_B">
    <property type="entry name" value="Ribosomal_uL22_B"/>
    <property type="match status" value="1"/>
</dbReference>
<keyword evidence="18" id="KW-1185">Reference proteome</keyword>
<dbReference type="GO" id="GO:0019843">
    <property type="term" value="F:rRNA binding"/>
    <property type="evidence" value="ECO:0007669"/>
    <property type="project" value="UniProtKB-UniRule"/>
</dbReference>
<evidence type="ECO:0000256" key="6">
    <source>
        <dbReference type="ARBA" id="ARBA00022980"/>
    </source>
</evidence>
<dbReference type="InterPro" id="IPR047867">
    <property type="entry name" value="Ribosomal_uL22_bac/org-type"/>
</dbReference>
<reference evidence="14" key="2">
    <citation type="journal article" date="2020" name="Microbiol. Resour. Announc.">
        <title>Complete Genome Sequence of Faecalibacillus intestinalis JCM 34082, Isolated from Feces from a Healthy Japanese Female.</title>
        <authorList>
            <person name="Sakamoto M."/>
            <person name="Ikeyama N."/>
            <person name="Toyoda A."/>
            <person name="Murakami T."/>
            <person name="Mori H."/>
            <person name="Ohkuma M."/>
        </authorList>
    </citation>
    <scope>NUCLEOTIDE SEQUENCE</scope>
    <source>
        <strain evidence="14">14EGH31</strain>
    </source>
</reference>
<evidence type="ECO:0000256" key="1">
    <source>
        <dbReference type="ARBA" id="ARBA00003478"/>
    </source>
</evidence>
<comment type="function">
    <text evidence="1 10">The globular domain of the protein is located near the polypeptide exit tunnel on the outside of the subunit, while an extended beta-hairpin is found that lines the wall of the exit tunnel in the center of the 70S ribosome.</text>
</comment>
<comment type="function">
    <text evidence="10 13">This protein binds specifically to 23S rRNA; its binding is stimulated by other ribosomal proteins, e.g., L4, L17, and L20. It is important during the early stages of 50S assembly. It makes multiple contacts with different domains of the 23S rRNA in the assembled 50S subunit and ribosome.</text>
</comment>
<keyword evidence="7 10" id="KW-0687">Ribonucleoprotein</keyword>
<dbReference type="CDD" id="cd00336">
    <property type="entry name" value="Ribosomal_L22"/>
    <property type="match status" value="1"/>
</dbReference>
<evidence type="ECO:0000256" key="2">
    <source>
        <dbReference type="ARBA" id="ARBA00009451"/>
    </source>
</evidence>
<evidence type="ECO:0000256" key="3">
    <source>
        <dbReference type="ARBA" id="ARBA00011838"/>
    </source>
</evidence>